<accession>A0A437LQC6</accession>
<dbReference type="EMBL" id="SACM01000001">
    <property type="protein sequence ID" value="RVT87615.1"/>
    <property type="molecule type" value="Genomic_DNA"/>
</dbReference>
<dbReference type="InterPro" id="IPR035965">
    <property type="entry name" value="PAS-like_dom_sf"/>
</dbReference>
<comment type="similarity">
    <text evidence="2">Belongs to the methyl-accepting chemotaxis (MCP) protein family.</text>
</comment>
<dbReference type="CDD" id="cd00130">
    <property type="entry name" value="PAS"/>
    <property type="match status" value="1"/>
</dbReference>
<evidence type="ECO:0000313" key="7">
    <source>
        <dbReference type="Proteomes" id="UP000288587"/>
    </source>
</evidence>
<dbReference type="PROSITE" id="PS50111">
    <property type="entry name" value="CHEMOTAXIS_TRANSDUC_2"/>
    <property type="match status" value="1"/>
</dbReference>
<dbReference type="OrthoDB" id="9806477at2"/>
<dbReference type="AlphaFoldDB" id="A0A437LQC6"/>
<dbReference type="InterPro" id="IPR004089">
    <property type="entry name" value="MCPsignal_dom"/>
</dbReference>
<dbReference type="FunFam" id="1.10.287.950:FF:000001">
    <property type="entry name" value="Methyl-accepting chemotaxis sensory transducer"/>
    <property type="match status" value="1"/>
</dbReference>
<dbReference type="PANTHER" id="PTHR43531">
    <property type="entry name" value="PROTEIN ICFG"/>
    <property type="match status" value="1"/>
</dbReference>
<dbReference type="Pfam" id="PF08447">
    <property type="entry name" value="PAS_3"/>
    <property type="match status" value="1"/>
</dbReference>
<dbReference type="SMART" id="SM00091">
    <property type="entry name" value="PAS"/>
    <property type="match status" value="1"/>
</dbReference>
<evidence type="ECO:0000259" key="5">
    <source>
        <dbReference type="PROSITE" id="PS50112"/>
    </source>
</evidence>
<dbReference type="Proteomes" id="UP000288587">
    <property type="component" value="Unassembled WGS sequence"/>
</dbReference>
<evidence type="ECO:0000256" key="2">
    <source>
        <dbReference type="ARBA" id="ARBA00029447"/>
    </source>
</evidence>
<dbReference type="GO" id="GO:0004888">
    <property type="term" value="F:transmembrane signaling receptor activity"/>
    <property type="evidence" value="ECO:0007669"/>
    <property type="project" value="InterPro"/>
</dbReference>
<dbReference type="InterPro" id="IPR004090">
    <property type="entry name" value="Chemotax_Me-accpt_rcpt"/>
</dbReference>
<evidence type="ECO:0000256" key="3">
    <source>
        <dbReference type="PROSITE-ProRule" id="PRU00284"/>
    </source>
</evidence>
<keyword evidence="3" id="KW-0807">Transducer</keyword>
<dbReference type="PROSITE" id="PS50112">
    <property type="entry name" value="PAS"/>
    <property type="match status" value="1"/>
</dbReference>
<dbReference type="SUPFAM" id="SSF58104">
    <property type="entry name" value="Methyl-accepting chemotaxis protein (MCP) signaling domain"/>
    <property type="match status" value="1"/>
</dbReference>
<feature type="domain" description="PAS" evidence="5">
    <location>
        <begin position="21"/>
        <end position="64"/>
    </location>
</feature>
<comment type="caution">
    <text evidence="6">The sequence shown here is derived from an EMBL/GenBank/DDBJ whole genome shotgun (WGS) entry which is preliminary data.</text>
</comment>
<reference evidence="6 7" key="1">
    <citation type="submission" date="2019-01" db="EMBL/GenBank/DDBJ databases">
        <authorList>
            <person name="Chen W.-M."/>
        </authorList>
    </citation>
    <scope>NUCLEOTIDE SEQUENCE [LARGE SCALE GENOMIC DNA]</scope>
    <source>
        <strain evidence="6 7">CCP-18</strain>
    </source>
</reference>
<dbReference type="InterPro" id="IPR013655">
    <property type="entry name" value="PAS_fold_3"/>
</dbReference>
<evidence type="ECO:0000256" key="1">
    <source>
        <dbReference type="ARBA" id="ARBA00004370"/>
    </source>
</evidence>
<dbReference type="PANTHER" id="PTHR43531:SF7">
    <property type="entry name" value="AEROTAXIS RECEPTOR"/>
    <property type="match status" value="1"/>
</dbReference>
<dbReference type="SMART" id="SM00283">
    <property type="entry name" value="MA"/>
    <property type="match status" value="1"/>
</dbReference>
<comment type="subcellular location">
    <subcellularLocation>
        <location evidence="1">Membrane</location>
    </subcellularLocation>
</comment>
<feature type="domain" description="Methyl-accepting transducer" evidence="4">
    <location>
        <begin position="270"/>
        <end position="499"/>
    </location>
</feature>
<dbReference type="SUPFAM" id="SSF55785">
    <property type="entry name" value="PYP-like sensor domain (PAS domain)"/>
    <property type="match status" value="1"/>
</dbReference>
<dbReference type="CDD" id="cd11386">
    <property type="entry name" value="MCP_signal"/>
    <property type="match status" value="1"/>
</dbReference>
<dbReference type="GO" id="GO:0007165">
    <property type="term" value="P:signal transduction"/>
    <property type="evidence" value="ECO:0007669"/>
    <property type="project" value="UniProtKB-KW"/>
</dbReference>
<dbReference type="InterPro" id="IPR051310">
    <property type="entry name" value="MCP_chemotaxis"/>
</dbReference>
<dbReference type="InterPro" id="IPR000014">
    <property type="entry name" value="PAS"/>
</dbReference>
<dbReference type="RefSeq" id="WP_127679959.1">
    <property type="nucleotide sequence ID" value="NZ_SACM01000001.1"/>
</dbReference>
<dbReference type="Gene3D" id="1.10.287.950">
    <property type="entry name" value="Methyl-accepting chemotaxis protein"/>
    <property type="match status" value="1"/>
</dbReference>
<dbReference type="Gene3D" id="3.30.450.20">
    <property type="entry name" value="PAS domain"/>
    <property type="match status" value="1"/>
</dbReference>
<organism evidence="6 7">
    <name type="scientific">Inhella crocodyli</name>
    <dbReference type="NCBI Taxonomy" id="2499851"/>
    <lineage>
        <taxon>Bacteria</taxon>
        <taxon>Pseudomonadati</taxon>
        <taxon>Pseudomonadota</taxon>
        <taxon>Betaproteobacteria</taxon>
        <taxon>Burkholderiales</taxon>
        <taxon>Sphaerotilaceae</taxon>
        <taxon>Inhella</taxon>
    </lineage>
</organism>
<name>A0A437LQC6_9BURK</name>
<keyword evidence="7" id="KW-1185">Reference proteome</keyword>
<gene>
    <name evidence="6" type="ORF">EOD73_00885</name>
</gene>
<proteinExistence type="inferred from homology"/>
<protein>
    <submittedName>
        <fullName evidence="6">PAS domain-containing methyl-accepting chemotaxis protein</fullName>
    </submittedName>
</protein>
<sequence length="536" mass="57396">MRQSGPVTQREFTFPPEVTLVSVTDPKGRITYCNDAFVAVSGYGREELLGQPHNLVRHLDMPEEAFRDLWATIELGLPWTGMVKNRRKDGDHYWVEANVTPLRAGDRTMGYVSVRTSPSRSQVQQAETLYAQMRDEVRGGALRTVLSAGQISLRDPVSRARSFLRGWGHRIGSVGATAGVGAVLTGWSAPWGPLVWLPVAAATLAATAWAKHVSVEKRLERVTRHALQVAAGDLCAEPLEVSRGPWMNLERSLNQVAVNLRTVVLDCRNAIEGLRTAVQEIAAGNQDLSSRTESQASSLEQTAATMDQINGTVQQSAGSAQQGASMSAEAASLAAETNASVRDAAQAMVQIQSASDRIADFIQVIEGVAFQTNILALNAAVEAARAGDSGRGFAVVAAEVRALAQRTTEAAKEVRKLITDASERVRTGNAHTQTAQSQMDAAVASVARVSQVLQEISHATAEQQSGIAQINEAVTHIDGITQQNAAMVEELASAAMSVSSQVEAVADTMSLFRLKASDRSIAEVDAVELRRQARSA</sequence>
<dbReference type="PRINTS" id="PR00260">
    <property type="entry name" value="CHEMTRNSDUCR"/>
</dbReference>
<evidence type="ECO:0000313" key="6">
    <source>
        <dbReference type="EMBL" id="RVT87615.1"/>
    </source>
</evidence>
<dbReference type="GO" id="GO:0005886">
    <property type="term" value="C:plasma membrane"/>
    <property type="evidence" value="ECO:0007669"/>
    <property type="project" value="TreeGrafter"/>
</dbReference>
<evidence type="ECO:0000259" key="4">
    <source>
        <dbReference type="PROSITE" id="PS50111"/>
    </source>
</evidence>
<dbReference type="NCBIfam" id="TIGR00229">
    <property type="entry name" value="sensory_box"/>
    <property type="match status" value="1"/>
</dbReference>
<dbReference type="GO" id="GO:0006935">
    <property type="term" value="P:chemotaxis"/>
    <property type="evidence" value="ECO:0007669"/>
    <property type="project" value="InterPro"/>
</dbReference>
<dbReference type="Pfam" id="PF00015">
    <property type="entry name" value="MCPsignal"/>
    <property type="match status" value="1"/>
</dbReference>